<comment type="subunit">
    <text evidence="12">Homodimer.</text>
</comment>
<dbReference type="InterPro" id="IPR002173">
    <property type="entry name" value="Carboh/pur_kinase_PfkB_CS"/>
</dbReference>
<dbReference type="Pfam" id="PF00294">
    <property type="entry name" value="PfkB"/>
    <property type="match status" value="1"/>
</dbReference>
<evidence type="ECO:0000313" key="15">
    <source>
        <dbReference type="EMBL" id="NNF07947.1"/>
    </source>
</evidence>
<dbReference type="HAMAP" id="MF_01603">
    <property type="entry name" value="HldE"/>
    <property type="match status" value="1"/>
</dbReference>
<evidence type="ECO:0000256" key="3">
    <source>
        <dbReference type="ARBA" id="ARBA00004713"/>
    </source>
</evidence>
<dbReference type="InterPro" id="IPR023030">
    <property type="entry name" value="Bifunc_HldE"/>
</dbReference>
<dbReference type="InterPro" id="IPR011913">
    <property type="entry name" value="RfaE_dom_I"/>
</dbReference>
<dbReference type="EMBL" id="JABDJR010000579">
    <property type="protein sequence ID" value="NNF07947.1"/>
    <property type="molecule type" value="Genomic_DNA"/>
</dbReference>
<dbReference type="NCBIfam" id="TIGR02198">
    <property type="entry name" value="rfaE_dom_I"/>
    <property type="match status" value="1"/>
</dbReference>
<organism evidence="15 16">
    <name type="scientific">Eiseniibacteriota bacterium</name>
    <dbReference type="NCBI Taxonomy" id="2212470"/>
    <lineage>
        <taxon>Bacteria</taxon>
        <taxon>Candidatus Eiseniibacteriota</taxon>
    </lineage>
</organism>
<dbReference type="NCBIfam" id="TIGR00125">
    <property type="entry name" value="cyt_tran_rel"/>
    <property type="match status" value="1"/>
</dbReference>
<evidence type="ECO:0000256" key="10">
    <source>
        <dbReference type="ARBA" id="ARBA00023277"/>
    </source>
</evidence>
<dbReference type="GO" id="GO:0033786">
    <property type="term" value="F:heptose-1-phosphate adenylyltransferase activity"/>
    <property type="evidence" value="ECO:0007669"/>
    <property type="project" value="UniProtKB-UniRule"/>
</dbReference>
<evidence type="ECO:0000313" key="16">
    <source>
        <dbReference type="Proteomes" id="UP000547674"/>
    </source>
</evidence>
<dbReference type="UniPathway" id="UPA00958"/>
<keyword evidence="9 12" id="KW-0511">Multifunctional enzyme</keyword>
<dbReference type="GO" id="GO:0009244">
    <property type="term" value="P:lipopolysaccharide core region biosynthetic process"/>
    <property type="evidence" value="ECO:0007669"/>
    <property type="project" value="UniProtKB-UniPathway"/>
</dbReference>
<dbReference type="SUPFAM" id="SSF53613">
    <property type="entry name" value="Ribokinase-like"/>
    <property type="match status" value="1"/>
</dbReference>
<comment type="function">
    <text evidence="1 12">Catalyzes the phosphorylation of D-glycero-D-manno-heptose 7-phosphate at the C-1 position to selectively form D-glycero-beta-D-manno-heptose-1,7-bisphosphate.</text>
</comment>
<evidence type="ECO:0000256" key="2">
    <source>
        <dbReference type="ARBA" id="ARBA00003753"/>
    </source>
</evidence>
<comment type="caution">
    <text evidence="15">The sequence shown here is derived from an EMBL/GenBank/DDBJ whole genome shotgun (WGS) entry which is preliminary data.</text>
</comment>
<comment type="pathway">
    <text evidence="3">Bacterial outer membrane biogenesis; LPS core biosynthesis.</text>
</comment>
<dbReference type="PROSITE" id="PS00583">
    <property type="entry name" value="PFKB_KINASES_1"/>
    <property type="match status" value="1"/>
</dbReference>
<name>A0A7Y2EBC8_UNCEI</name>
<evidence type="ECO:0000256" key="1">
    <source>
        <dbReference type="ARBA" id="ARBA00002319"/>
    </source>
</evidence>
<evidence type="ECO:0000256" key="12">
    <source>
        <dbReference type="HAMAP-Rule" id="MF_01603"/>
    </source>
</evidence>
<dbReference type="EC" id="2.7.1.167" evidence="12"/>
<comment type="similarity">
    <text evidence="12">In the N-terminal section; belongs to the carbohydrate kinase PfkB family.</text>
</comment>
<keyword evidence="8 12" id="KW-0067">ATP-binding</keyword>
<dbReference type="Proteomes" id="UP000547674">
    <property type="component" value="Unassembled WGS sequence"/>
</dbReference>
<comment type="catalytic activity">
    <reaction evidence="11 12">
        <text>D-glycero-beta-D-manno-heptose 1-phosphate + ATP + H(+) = ADP-D-glycero-beta-D-manno-heptose + diphosphate</text>
        <dbReference type="Rhea" id="RHEA:27465"/>
        <dbReference type="ChEBI" id="CHEBI:15378"/>
        <dbReference type="ChEBI" id="CHEBI:30616"/>
        <dbReference type="ChEBI" id="CHEBI:33019"/>
        <dbReference type="ChEBI" id="CHEBI:59967"/>
        <dbReference type="ChEBI" id="CHEBI:61593"/>
        <dbReference type="EC" id="2.7.7.70"/>
    </reaction>
</comment>
<keyword evidence="6 12" id="KW-0547">Nucleotide-binding</keyword>
<dbReference type="PANTHER" id="PTHR46969:SF1">
    <property type="entry name" value="BIFUNCTIONAL PROTEIN HLDE"/>
    <property type="match status" value="1"/>
</dbReference>
<evidence type="ECO:0000256" key="6">
    <source>
        <dbReference type="ARBA" id="ARBA00022741"/>
    </source>
</evidence>
<dbReference type="InterPro" id="IPR004821">
    <property type="entry name" value="Cyt_trans-like"/>
</dbReference>
<evidence type="ECO:0000256" key="5">
    <source>
        <dbReference type="ARBA" id="ARBA00022695"/>
    </source>
</evidence>
<dbReference type="Gene3D" id="3.40.1190.20">
    <property type="match status" value="1"/>
</dbReference>
<feature type="domain" description="Carbohydrate kinase PfkB" evidence="13">
    <location>
        <begin position="19"/>
        <end position="314"/>
    </location>
</feature>
<evidence type="ECO:0000256" key="7">
    <source>
        <dbReference type="ARBA" id="ARBA00022777"/>
    </source>
</evidence>
<keyword evidence="7 12" id="KW-0418">Kinase</keyword>
<feature type="domain" description="Cytidyltransferase-like" evidence="14">
    <location>
        <begin position="350"/>
        <end position="443"/>
    </location>
</feature>
<dbReference type="InterPro" id="IPR014729">
    <property type="entry name" value="Rossmann-like_a/b/a_fold"/>
</dbReference>
<comment type="pathway">
    <text evidence="12">Nucleotide-sugar biosynthesis; ADP-L-glycero-beta-D-manno-heptose biosynthesis; ADP-L-glycero-beta-D-manno-heptose from D-glycero-beta-D-manno-heptose 7-phosphate: step 1/4.</text>
</comment>
<feature type="region of interest" description="Ribokinase" evidence="12">
    <location>
        <begin position="1"/>
        <end position="328"/>
    </location>
</feature>
<comment type="function">
    <text evidence="2 12">Catalyzes the ADP transfer from ATP to D-glycero-beta-D-manno-heptose 1-phosphate, yielding ADP-D-glycero-beta-D-manno-heptose.</text>
</comment>
<dbReference type="NCBIfam" id="TIGR02199">
    <property type="entry name" value="rfaE_dom_II"/>
    <property type="match status" value="1"/>
</dbReference>
<comment type="catalytic activity">
    <reaction evidence="12">
        <text>D-glycero-beta-D-manno-heptose 7-phosphate + ATP = D-glycero-beta-D-manno-heptose 1,7-bisphosphate + ADP + H(+)</text>
        <dbReference type="Rhea" id="RHEA:27473"/>
        <dbReference type="ChEBI" id="CHEBI:15378"/>
        <dbReference type="ChEBI" id="CHEBI:30616"/>
        <dbReference type="ChEBI" id="CHEBI:60204"/>
        <dbReference type="ChEBI" id="CHEBI:60208"/>
        <dbReference type="ChEBI" id="CHEBI:456216"/>
        <dbReference type="EC" id="2.7.1.167"/>
    </reaction>
</comment>
<feature type="active site" evidence="12">
    <location>
        <position position="276"/>
    </location>
</feature>
<accession>A0A7Y2EBC8</accession>
<dbReference type="CDD" id="cd01172">
    <property type="entry name" value="RfaE_like"/>
    <property type="match status" value="1"/>
</dbReference>
<evidence type="ECO:0000259" key="14">
    <source>
        <dbReference type="Pfam" id="PF01467"/>
    </source>
</evidence>
<evidence type="ECO:0000259" key="13">
    <source>
        <dbReference type="Pfam" id="PF00294"/>
    </source>
</evidence>
<dbReference type="AlphaFoldDB" id="A0A7Y2EBC8"/>
<dbReference type="InterPro" id="IPR029056">
    <property type="entry name" value="Ribokinase-like"/>
</dbReference>
<evidence type="ECO:0000256" key="8">
    <source>
        <dbReference type="ARBA" id="ARBA00022840"/>
    </source>
</evidence>
<dbReference type="Pfam" id="PF01467">
    <property type="entry name" value="CTP_transf_like"/>
    <property type="match status" value="1"/>
</dbReference>
<dbReference type="InterPro" id="IPR011611">
    <property type="entry name" value="PfkB_dom"/>
</dbReference>
<evidence type="ECO:0000256" key="9">
    <source>
        <dbReference type="ARBA" id="ARBA00023268"/>
    </source>
</evidence>
<dbReference type="GO" id="GO:0033785">
    <property type="term" value="F:heptose 7-phosphate kinase activity"/>
    <property type="evidence" value="ECO:0007669"/>
    <property type="project" value="UniProtKB-UniRule"/>
</dbReference>
<dbReference type="Gene3D" id="3.40.50.620">
    <property type="entry name" value="HUPs"/>
    <property type="match status" value="1"/>
</dbReference>
<dbReference type="SUPFAM" id="SSF52374">
    <property type="entry name" value="Nucleotidylyl transferase"/>
    <property type="match status" value="1"/>
</dbReference>
<feature type="binding site" evidence="12">
    <location>
        <begin position="207"/>
        <end position="210"/>
    </location>
    <ligand>
        <name>ATP</name>
        <dbReference type="ChEBI" id="CHEBI:30616"/>
    </ligand>
</feature>
<evidence type="ECO:0000256" key="11">
    <source>
        <dbReference type="ARBA" id="ARBA00047428"/>
    </source>
</evidence>
<gene>
    <name evidence="15" type="primary">rfaE1</name>
    <name evidence="12" type="synonym">hldE</name>
    <name evidence="15" type="ORF">HKN21_14380</name>
</gene>
<sequence>MALTRSRVRSILNQWRGKRVLVLGDLMLDRYLWGAVDRISPEAPVPVLEVQEETLCIGGAANVAHTVVALGGAVALIGVIGEDDNGRALAAELRARNLPANGLVPLTARPTTTKTRVVARNQHLVRFDHESRAELTHGEVEQVWKRVLEALPSTDAIVVSDYGKGVITKNLLDRLLPEAKGRGIPVCVDPKDTHFMSYEGVAVVTPNQHEAAEVLGYKLRDDALVSKAGTELLGRLGADAVLITRGSEGMSLFQTDKRSDLKAVARSVYDVTGAGDTVVATYALAIAGGAEPIEAAELANRAAGDVVQQVGTAVPRIVALEALGHSRVYTAEGLLEQRERWANQGKRVVFTNGCFDILHQGHMDLLTKAKALGDILVVGINTDRSVRELKGPERPLIPEGDRSRLLAGIRSVDAVVLFDEATPLQLIEALTPDILVKGGDYDRASVVGGDAVEAAGGEVVLIPLTPDRSTTRIVTQMRELAKADKASQTGHEH</sequence>
<proteinExistence type="inferred from homology"/>
<dbReference type="GO" id="GO:0016773">
    <property type="term" value="F:phosphotransferase activity, alcohol group as acceptor"/>
    <property type="evidence" value="ECO:0007669"/>
    <property type="project" value="InterPro"/>
</dbReference>
<keyword evidence="4 12" id="KW-0808">Transferase</keyword>
<dbReference type="GO" id="GO:0097171">
    <property type="term" value="P:ADP-L-glycero-beta-D-manno-heptose biosynthetic process"/>
    <property type="evidence" value="ECO:0007669"/>
    <property type="project" value="UniProtKB-UniPathway"/>
</dbReference>
<protein>
    <recommendedName>
        <fullName evidence="12">Bifunctional protein HldE</fullName>
    </recommendedName>
    <domain>
        <recommendedName>
            <fullName evidence="12">D-beta-D-heptose 7-phosphate kinase</fullName>
            <ecNumber evidence="12">2.7.1.167</ecNumber>
        </recommendedName>
        <alternativeName>
            <fullName evidence="12">D-beta-D-heptose 7-phosphotransferase</fullName>
        </alternativeName>
        <alternativeName>
            <fullName evidence="12">D-glycero-beta-D-manno-heptose-7-phosphate kinase</fullName>
        </alternativeName>
    </domain>
    <domain>
        <recommendedName>
            <fullName evidence="12">D-beta-D-heptose 1-phosphate adenylyltransferase</fullName>
            <ecNumber evidence="12">2.7.7.70</ecNumber>
        </recommendedName>
        <alternativeName>
            <fullName evidence="12">D-glycero-beta-D-manno-heptose 1-phosphate adenylyltransferase</fullName>
        </alternativeName>
    </domain>
</protein>
<comment type="similarity">
    <text evidence="12">In the C-terminal section; belongs to the cytidylyltransferase family.</text>
</comment>
<keyword evidence="5 12" id="KW-0548">Nucleotidyltransferase</keyword>
<comment type="pathway">
    <text evidence="12">Nucleotide-sugar biosynthesis; ADP-L-glycero-beta-D-manno-heptose biosynthesis; ADP-L-glycero-beta-D-manno-heptose from D-glycero-beta-D-manno-heptose 7-phosphate: step 3/4.</text>
</comment>
<reference evidence="15 16" key="1">
    <citation type="submission" date="2020-03" db="EMBL/GenBank/DDBJ databases">
        <title>Metabolic flexibility allows generalist bacteria to become dominant in a frequently disturbed ecosystem.</title>
        <authorList>
            <person name="Chen Y.-J."/>
            <person name="Leung P.M."/>
            <person name="Bay S.K."/>
            <person name="Hugenholtz P."/>
            <person name="Kessler A.J."/>
            <person name="Shelley G."/>
            <person name="Waite D.W."/>
            <person name="Cook P.L."/>
            <person name="Greening C."/>
        </authorList>
    </citation>
    <scope>NUCLEOTIDE SEQUENCE [LARGE SCALE GENOMIC DNA]</scope>
    <source>
        <strain evidence="15">SS_bin_28</strain>
    </source>
</reference>
<dbReference type="GO" id="GO:0005829">
    <property type="term" value="C:cytosol"/>
    <property type="evidence" value="ECO:0007669"/>
    <property type="project" value="TreeGrafter"/>
</dbReference>
<dbReference type="FunFam" id="3.40.1190.20:FF:000002">
    <property type="entry name" value="Bifunctional protein HldE"/>
    <property type="match status" value="1"/>
</dbReference>
<evidence type="ECO:0000256" key="4">
    <source>
        <dbReference type="ARBA" id="ARBA00022679"/>
    </source>
</evidence>
<dbReference type="PANTHER" id="PTHR46969">
    <property type="entry name" value="BIFUNCTIONAL PROTEIN HLDE"/>
    <property type="match status" value="1"/>
</dbReference>
<keyword evidence="10 12" id="KW-0119">Carbohydrate metabolism</keyword>
<dbReference type="UniPathway" id="UPA00356">
    <property type="reaction ID" value="UER00437"/>
</dbReference>
<feature type="region of interest" description="Cytidylyltransferase" evidence="12">
    <location>
        <begin position="350"/>
        <end position="493"/>
    </location>
</feature>
<dbReference type="InterPro" id="IPR011914">
    <property type="entry name" value="RfaE_dom_II"/>
</dbReference>
<dbReference type="EC" id="2.7.7.70" evidence="12"/>
<dbReference type="GO" id="GO:0005524">
    <property type="term" value="F:ATP binding"/>
    <property type="evidence" value="ECO:0007669"/>
    <property type="project" value="UniProtKB-UniRule"/>
</dbReference>